<accession>A0A371AT75</accession>
<evidence type="ECO:0000313" key="3">
    <source>
        <dbReference type="Proteomes" id="UP000255036"/>
    </source>
</evidence>
<dbReference type="OrthoDB" id="9765386at2"/>
<dbReference type="InterPro" id="IPR006427">
    <property type="entry name" value="Portal_HK97"/>
</dbReference>
<feature type="compositionally biased region" description="Basic and acidic residues" evidence="1">
    <location>
        <begin position="395"/>
        <end position="408"/>
    </location>
</feature>
<sequence>MGLFKKKQVEERADVTVDDVLLSALIGTSAMTKETALNIPSLNGCIEYVANTISMLPIKLYKESNGKVKEVKDDARLRLLNDETGDTLDSAQFWKAMIRDYYLGKGGYAYIRKEKNKVTGLYYVDETQVSINKNTDPIFKDYSILVHGNTYKPFQFLKILRNTKDGCKGTSITEECPLILSVGYATLKYEETLVKTGGNKKGFVKAANKLTQEAKDILKEAWRKLYSNNTENVVILDNSLDFKEASNTSVEMQLNENKQTNAVDICKIMQVPENIIKGTATESDYIKGFKMAVMPVLRAIECALNKDFLLEKEKESFYFAFDTKELLKGDIKERYASYSEAVKAGWITKNEIRYIEDKPAIEGLDVVTMSLGEVIYDVKNKTYFTPNTKTLQDSDMNKAEQGGDKDDLDKQDEPEEEQKEGADKNGEGEI</sequence>
<feature type="compositionally biased region" description="Basic and acidic residues" evidence="1">
    <location>
        <begin position="419"/>
        <end position="430"/>
    </location>
</feature>
<dbReference type="EMBL" id="QRCT01000048">
    <property type="protein sequence ID" value="RDU22768.1"/>
    <property type="molecule type" value="Genomic_DNA"/>
</dbReference>
<feature type="region of interest" description="Disordered" evidence="1">
    <location>
        <begin position="387"/>
        <end position="430"/>
    </location>
</feature>
<dbReference type="NCBIfam" id="TIGR01537">
    <property type="entry name" value="portal_HK97"/>
    <property type="match status" value="1"/>
</dbReference>
<gene>
    <name evidence="2" type="ORF">DWV06_13445</name>
</gene>
<dbReference type="Pfam" id="PF04860">
    <property type="entry name" value="Phage_portal"/>
    <property type="match status" value="1"/>
</dbReference>
<dbReference type="InterPro" id="IPR006944">
    <property type="entry name" value="Phage/GTA_portal"/>
</dbReference>
<evidence type="ECO:0000313" key="2">
    <source>
        <dbReference type="EMBL" id="RDU22768.1"/>
    </source>
</evidence>
<organism evidence="2 3">
    <name type="scientific">Anaerosacchariphilus polymeriproducens</name>
    <dbReference type="NCBI Taxonomy" id="1812858"/>
    <lineage>
        <taxon>Bacteria</taxon>
        <taxon>Bacillati</taxon>
        <taxon>Bacillota</taxon>
        <taxon>Clostridia</taxon>
        <taxon>Lachnospirales</taxon>
        <taxon>Lachnospiraceae</taxon>
        <taxon>Anaerosacchariphilus</taxon>
    </lineage>
</organism>
<keyword evidence="3" id="KW-1185">Reference proteome</keyword>
<dbReference type="AlphaFoldDB" id="A0A371AT75"/>
<dbReference type="Proteomes" id="UP000255036">
    <property type="component" value="Unassembled WGS sequence"/>
</dbReference>
<reference evidence="2 3" key="1">
    <citation type="submission" date="2018-07" db="EMBL/GenBank/DDBJ databases">
        <title>Anaerosacharophilus polymeroproducens gen. nov. sp. nov., an anaerobic bacterium isolated from salt field.</title>
        <authorList>
            <person name="Kim W."/>
            <person name="Yang S.-H."/>
            <person name="Oh J."/>
            <person name="Lee J.-H."/>
            <person name="Kwon K.K."/>
        </authorList>
    </citation>
    <scope>NUCLEOTIDE SEQUENCE [LARGE SCALE GENOMIC DNA]</scope>
    <source>
        <strain evidence="2 3">MCWD5</strain>
    </source>
</reference>
<proteinExistence type="predicted"/>
<evidence type="ECO:0000256" key="1">
    <source>
        <dbReference type="SAM" id="MobiDB-lite"/>
    </source>
</evidence>
<feature type="compositionally biased region" description="Acidic residues" evidence="1">
    <location>
        <begin position="409"/>
        <end position="418"/>
    </location>
</feature>
<comment type="caution">
    <text evidence="2">The sequence shown here is derived from an EMBL/GenBank/DDBJ whole genome shotgun (WGS) entry which is preliminary data.</text>
</comment>
<name>A0A371AT75_9FIRM</name>
<dbReference type="RefSeq" id="WP_115482702.1">
    <property type="nucleotide sequence ID" value="NZ_QRCT01000048.1"/>
</dbReference>
<protein>
    <submittedName>
        <fullName evidence="2">Phage portal protein</fullName>
    </submittedName>
</protein>